<dbReference type="PANTHER" id="PTHR30545:SF2">
    <property type="entry name" value="SUGAR FERMENTATION STIMULATION PROTEIN A"/>
    <property type="match status" value="1"/>
</dbReference>
<evidence type="ECO:0000313" key="5">
    <source>
        <dbReference type="Proteomes" id="UP000242432"/>
    </source>
</evidence>
<dbReference type="EMBL" id="FUXX01000009">
    <property type="protein sequence ID" value="SKA60010.1"/>
    <property type="molecule type" value="Genomic_DNA"/>
</dbReference>
<dbReference type="Gene3D" id="3.40.1350.60">
    <property type="match status" value="1"/>
</dbReference>
<dbReference type="InterPro" id="IPR041465">
    <property type="entry name" value="SfsA_N"/>
</dbReference>
<evidence type="ECO:0000259" key="3">
    <source>
        <dbReference type="Pfam" id="PF17746"/>
    </source>
</evidence>
<comment type="similarity">
    <text evidence="1">Belongs to the SfsA family.</text>
</comment>
<proteinExistence type="inferred from homology"/>
<accession>A0A1T4V4S8</accession>
<dbReference type="InterPro" id="IPR040452">
    <property type="entry name" value="SfsA_C"/>
</dbReference>
<protein>
    <recommendedName>
        <fullName evidence="1">Sugar fermentation stimulation protein homolog</fullName>
    </recommendedName>
</protein>
<dbReference type="CDD" id="cd22359">
    <property type="entry name" value="SfsA-like_bacterial"/>
    <property type="match status" value="1"/>
</dbReference>
<dbReference type="GO" id="GO:0003677">
    <property type="term" value="F:DNA binding"/>
    <property type="evidence" value="ECO:0007669"/>
    <property type="project" value="InterPro"/>
</dbReference>
<dbReference type="Pfam" id="PF17746">
    <property type="entry name" value="SfsA_N"/>
    <property type="match status" value="1"/>
</dbReference>
<dbReference type="NCBIfam" id="TIGR00230">
    <property type="entry name" value="sfsA"/>
    <property type="match status" value="1"/>
</dbReference>
<dbReference type="Gene3D" id="2.40.50.580">
    <property type="match status" value="1"/>
</dbReference>
<feature type="domain" description="Sugar fermentation stimulation protein C-terminal" evidence="2">
    <location>
        <begin position="82"/>
        <end position="210"/>
    </location>
</feature>
<name>A0A1T4V4S8_9GAMM</name>
<evidence type="ECO:0000313" key="4">
    <source>
        <dbReference type="EMBL" id="SKA60010.1"/>
    </source>
</evidence>
<feature type="domain" description="SfsA N-terminal OB" evidence="3">
    <location>
        <begin position="12"/>
        <end position="77"/>
    </location>
</feature>
<dbReference type="RefSeq" id="WP_078928329.1">
    <property type="nucleotide sequence ID" value="NZ_FUXX01000009.1"/>
</dbReference>
<reference evidence="5" key="1">
    <citation type="submission" date="2017-02" db="EMBL/GenBank/DDBJ databases">
        <authorList>
            <person name="Varghese N."/>
            <person name="Submissions S."/>
        </authorList>
    </citation>
    <scope>NUCLEOTIDE SEQUENCE [LARGE SCALE GENOMIC DNA]</scope>
    <source>
        <strain evidence="5">DSM 3072</strain>
    </source>
</reference>
<dbReference type="PANTHER" id="PTHR30545">
    <property type="entry name" value="SUGAR FERMENTATION STIMULATION PROTEIN A"/>
    <property type="match status" value="1"/>
</dbReference>
<evidence type="ECO:0000256" key="1">
    <source>
        <dbReference type="HAMAP-Rule" id="MF_00095"/>
    </source>
</evidence>
<dbReference type="Pfam" id="PF03749">
    <property type="entry name" value="SfsA"/>
    <property type="match status" value="1"/>
</dbReference>
<dbReference type="InterPro" id="IPR005224">
    <property type="entry name" value="SfsA"/>
</dbReference>
<evidence type="ECO:0000259" key="2">
    <source>
        <dbReference type="Pfam" id="PF03749"/>
    </source>
</evidence>
<sequence length="223" mass="25783">MQYSNIYKATFLERPNRFIARVFAGDKVETVHVKNTGRCRELLLPDSQVILSKSDSKERKTQYDLIAVYKKGLGLVNIDSQAPNTVMKEWLTKYFDFVRPEYRYGKSRIDFYLEKGNKRYLVEVKGCTLEKEGIGYFPDAPTERGVRHIYELIDAREKGDECALAFVIQMPQVNEVRPNIQIQPEFGTAWNDALKAGVRIWFLGCDVTEEKLSINNSRVIVEL</sequence>
<keyword evidence="5" id="KW-1185">Reference proteome</keyword>
<dbReference type="HAMAP" id="MF_00095">
    <property type="entry name" value="SfsA"/>
    <property type="match status" value="1"/>
</dbReference>
<dbReference type="AlphaFoldDB" id="A0A1T4V4S8"/>
<organism evidence="4 5">
    <name type="scientific">Succinivibrio dextrinosolvens DSM 3072</name>
    <dbReference type="NCBI Taxonomy" id="1123324"/>
    <lineage>
        <taxon>Bacteria</taxon>
        <taxon>Pseudomonadati</taxon>
        <taxon>Pseudomonadota</taxon>
        <taxon>Gammaproteobacteria</taxon>
        <taxon>Aeromonadales</taxon>
        <taxon>Succinivibrionaceae</taxon>
        <taxon>Succinivibrio</taxon>
    </lineage>
</organism>
<gene>
    <name evidence="1" type="primary">sfsA</name>
    <name evidence="4" type="ORF">SAMN02745213_00785</name>
</gene>
<dbReference type="Proteomes" id="UP000242432">
    <property type="component" value="Unassembled WGS sequence"/>
</dbReference>